<keyword evidence="1" id="KW-0732">Signal</keyword>
<gene>
    <name evidence="5" type="primary">sph_1</name>
    <name evidence="5" type="ORF">LEP1GSC036_2144</name>
</gene>
<name>A0A828Z0S9_9LEPT</name>
<dbReference type="Pfam" id="PF03372">
    <property type="entry name" value="Exo_endo_phos"/>
    <property type="match status" value="1"/>
</dbReference>
<feature type="region of interest" description="Disordered" evidence="3">
    <location>
        <begin position="1"/>
        <end position="145"/>
    </location>
</feature>
<evidence type="ECO:0000256" key="1">
    <source>
        <dbReference type="ARBA" id="ARBA00022729"/>
    </source>
</evidence>
<protein>
    <submittedName>
        <fullName evidence="5">Sphingomyelin phosphodiesterase</fullName>
        <ecNumber evidence="5">3.1.4.12</ecNumber>
    </submittedName>
</protein>
<dbReference type="Gene3D" id="3.60.10.10">
    <property type="entry name" value="Endonuclease/exonuclease/phosphatase"/>
    <property type="match status" value="1"/>
</dbReference>
<dbReference type="InterPro" id="IPR005135">
    <property type="entry name" value="Endo/exonuclease/phosphatase"/>
</dbReference>
<evidence type="ECO:0000313" key="5">
    <source>
        <dbReference type="EMBL" id="EKR63345.1"/>
    </source>
</evidence>
<dbReference type="InterPro" id="IPR017766">
    <property type="entry name" value="Sphingomyelinase/PLipase_C"/>
</dbReference>
<evidence type="ECO:0000313" key="6">
    <source>
        <dbReference type="Proteomes" id="UP000001338"/>
    </source>
</evidence>
<evidence type="ECO:0000256" key="2">
    <source>
        <dbReference type="ARBA" id="ARBA00022801"/>
    </source>
</evidence>
<feature type="domain" description="Endonuclease/exonuclease/phosphatase" evidence="4">
    <location>
        <begin position="180"/>
        <end position="437"/>
    </location>
</feature>
<dbReference type="PANTHER" id="PTHR16320:SF23">
    <property type="entry name" value="SPHINGOMYELINASE C 1"/>
    <property type="match status" value="1"/>
</dbReference>
<dbReference type="InterPro" id="IPR036691">
    <property type="entry name" value="Endo/exonu/phosph_ase_sf"/>
</dbReference>
<accession>A0A828Z0S9</accession>
<dbReference type="InterPro" id="IPR038772">
    <property type="entry name" value="Sph/SMPD2-like"/>
</dbReference>
<reference evidence="5 6" key="1">
    <citation type="submission" date="2012-10" db="EMBL/GenBank/DDBJ databases">
        <authorList>
            <person name="Harkins D.M."/>
            <person name="Durkin A.S."/>
            <person name="Brinkac L.M."/>
            <person name="Haft D.H."/>
            <person name="Selengut J.D."/>
            <person name="Sanka R."/>
            <person name="DePew J."/>
            <person name="Purushe J."/>
            <person name="Whelen A.C."/>
            <person name="Vinetz J.M."/>
            <person name="Sutton G.G."/>
            <person name="Nierman W.C."/>
            <person name="Fouts D.E."/>
        </authorList>
    </citation>
    <scope>NUCLEOTIDE SEQUENCE [LARGE SCALE GENOMIC DNA]</scope>
    <source>
        <strain evidence="5 6">2006001853</strain>
    </source>
</reference>
<dbReference type="AlphaFoldDB" id="A0A828Z0S9"/>
<comment type="caution">
    <text evidence="5">The sequence shown here is derived from an EMBL/GenBank/DDBJ whole genome shotgun (WGS) entry which is preliminary data.</text>
</comment>
<dbReference type="GO" id="GO:0005576">
    <property type="term" value="C:extracellular region"/>
    <property type="evidence" value="ECO:0007669"/>
    <property type="project" value="InterPro"/>
</dbReference>
<proteinExistence type="predicted"/>
<evidence type="ECO:0000256" key="3">
    <source>
        <dbReference type="SAM" id="MobiDB-lite"/>
    </source>
</evidence>
<evidence type="ECO:0000259" key="4">
    <source>
        <dbReference type="Pfam" id="PF03372"/>
    </source>
</evidence>
<dbReference type="EMBL" id="AFLV02000059">
    <property type="protein sequence ID" value="EKR63345.1"/>
    <property type="molecule type" value="Genomic_DNA"/>
</dbReference>
<dbReference type="EC" id="3.1.4.12" evidence="5"/>
<organism evidence="5 6">
    <name type="scientific">Leptospira weilii str. 2006001853</name>
    <dbReference type="NCBI Taxonomy" id="1001589"/>
    <lineage>
        <taxon>Bacteria</taxon>
        <taxon>Pseudomonadati</taxon>
        <taxon>Spirochaetota</taxon>
        <taxon>Spirochaetia</taxon>
        <taxon>Leptospirales</taxon>
        <taxon>Leptospiraceae</taxon>
        <taxon>Leptospira</taxon>
    </lineage>
</organism>
<dbReference type="PANTHER" id="PTHR16320">
    <property type="entry name" value="SPHINGOMYELINASE FAMILY MEMBER"/>
    <property type="match status" value="1"/>
</dbReference>
<feature type="compositionally biased region" description="Low complexity" evidence="3">
    <location>
        <begin position="14"/>
        <end position="145"/>
    </location>
</feature>
<dbReference type="NCBIfam" id="TIGR03395">
    <property type="entry name" value="sphingomy"/>
    <property type="match status" value="1"/>
</dbReference>
<dbReference type="SUPFAM" id="SSF56219">
    <property type="entry name" value="DNase I-like"/>
    <property type="match status" value="1"/>
</dbReference>
<sequence>MPLIYISDNKSIGSTNSDLTGSDSTSSSPADVISSNSISSNSIPENSISENSISENSISENSISENSISENSISENSISENSISENSISENSISENSISENSISENSISENSISENSISENSISENSISENSISENSISENSISENSISENSISENMGIKILSHNVFLLPKMLPGWGNWGQNERAQRIVSSNYIQNQDVIVFDEAFDTDSRKILLEGVRSEYPYQTDVIGRTKKGWDATLGLYRFDAFTNGGVVIVSKWPIEEKIQHIFKEKGCGADFFSNKGFAYVRINKNGKKFHIIGTHVQAQDSSCANLGIVSRMNQFSEIRSFIDSKKIPKDEMVLIAGDLNVIKGSREYYWMLYTLNVNNPRYVGVPFTWDTKTNEITAFYYEKEEPVYLDYILVSKSHFQPPVWQNLAYDPISAKTWTVGGYTSDEFSDHYPVYGFIYADSSTPTKSGRKRKYDRVSFVSAATGRRIQASSKKSNAWLKVNATTETDLTKFNLVQTNDPDSNPSCMKSGPIRVESSHSLNYFWNWWLGGGKGNYAYYSKFNDGSNRIQIINLDGGCLRDGSRIAFKDYDTISKRRYFLTAWEGGKWDKYFYLWKDELGPRETFYLKLDSSPEMDWSKNLIYR</sequence>
<dbReference type="CDD" id="cd09078">
    <property type="entry name" value="nSMase"/>
    <property type="match status" value="1"/>
</dbReference>
<dbReference type="GO" id="GO:0004767">
    <property type="term" value="F:sphingomyelin phosphodiesterase activity"/>
    <property type="evidence" value="ECO:0007669"/>
    <property type="project" value="UniProtKB-EC"/>
</dbReference>
<keyword evidence="2 5" id="KW-0378">Hydrolase</keyword>
<dbReference type="Proteomes" id="UP000001338">
    <property type="component" value="Unassembled WGS sequence"/>
</dbReference>